<proteinExistence type="predicted"/>
<dbReference type="Gene3D" id="3.40.50.1000">
    <property type="entry name" value="HAD superfamily/HAD-like"/>
    <property type="match status" value="1"/>
</dbReference>
<evidence type="ECO:0000313" key="1">
    <source>
        <dbReference type="EMBL" id="ETO09904.1"/>
    </source>
</evidence>
<dbReference type="InterPro" id="IPR036412">
    <property type="entry name" value="HAD-like_sf"/>
</dbReference>
<keyword evidence="2" id="KW-1185">Reference proteome</keyword>
<dbReference type="InterPro" id="IPR023214">
    <property type="entry name" value="HAD_sf"/>
</dbReference>
<evidence type="ECO:0000313" key="2">
    <source>
        <dbReference type="Proteomes" id="UP000023152"/>
    </source>
</evidence>
<dbReference type="PANTHER" id="PTHR28181:SF1">
    <property type="entry name" value="COLD TOLERANCE PROTEIN 1"/>
    <property type="match status" value="1"/>
</dbReference>
<dbReference type="PANTHER" id="PTHR28181">
    <property type="entry name" value="UPF0655 PROTEIN YCR015C"/>
    <property type="match status" value="1"/>
</dbReference>
<dbReference type="InterPro" id="IPR050849">
    <property type="entry name" value="HAD-like_hydrolase_phosphatase"/>
</dbReference>
<comment type="caution">
    <text evidence="1">The sequence shown here is derived from an EMBL/GenBank/DDBJ whole genome shotgun (WGS) entry which is preliminary data.</text>
</comment>
<gene>
    <name evidence="1" type="ORF">RFI_27471</name>
</gene>
<dbReference type="AlphaFoldDB" id="X6M7M6"/>
<name>X6M7M6_RETFI</name>
<organism evidence="1 2">
    <name type="scientific">Reticulomyxa filosa</name>
    <dbReference type="NCBI Taxonomy" id="46433"/>
    <lineage>
        <taxon>Eukaryota</taxon>
        <taxon>Sar</taxon>
        <taxon>Rhizaria</taxon>
        <taxon>Retaria</taxon>
        <taxon>Foraminifera</taxon>
        <taxon>Monothalamids</taxon>
        <taxon>Reticulomyxidae</taxon>
        <taxon>Reticulomyxa</taxon>
    </lineage>
</organism>
<dbReference type="Proteomes" id="UP000023152">
    <property type="component" value="Unassembled WGS sequence"/>
</dbReference>
<dbReference type="SUPFAM" id="SSF56784">
    <property type="entry name" value="HAD-like"/>
    <property type="match status" value="1"/>
</dbReference>
<dbReference type="OrthoDB" id="10255128at2759"/>
<sequence>MRPSKSVTRVTSVLDVCKVWKPQIIFCDFDKTITKRDTVADVVNVAKKYWRDPASTEKKMNDHLKWYFGRYESLQKQVFAKLEKKFDEWSKSKQETETKEERLQEVIKVFSEYDDNERESVNRMNNTPELFANIPKRVLENITKENNDLNRRDHVLECLGQMMSDTSNELYILSMNWSPHTIYHCLDKRVSWDHIICNNLLLQDDLTTGILQSKVLNCKDKFDWTQKLLLKYQEKLLSKNGTKIRSLYIGDNEWDFVSGMNCDVSVWIKPHPQKETNTPWLQLFEKHQKVFHKWFLNDPVIVDKWK</sequence>
<accession>X6M7M6</accession>
<reference evidence="1 2" key="1">
    <citation type="journal article" date="2013" name="Curr. Biol.">
        <title>The Genome of the Foraminiferan Reticulomyxa filosa.</title>
        <authorList>
            <person name="Glockner G."/>
            <person name="Hulsmann N."/>
            <person name="Schleicher M."/>
            <person name="Noegel A.A."/>
            <person name="Eichinger L."/>
            <person name="Gallinger C."/>
            <person name="Pawlowski J."/>
            <person name="Sierra R."/>
            <person name="Euteneuer U."/>
            <person name="Pillet L."/>
            <person name="Moustafa A."/>
            <person name="Platzer M."/>
            <person name="Groth M."/>
            <person name="Szafranski K."/>
            <person name="Schliwa M."/>
        </authorList>
    </citation>
    <scope>NUCLEOTIDE SEQUENCE [LARGE SCALE GENOMIC DNA]</scope>
</reference>
<dbReference type="EMBL" id="ASPP01023825">
    <property type="protein sequence ID" value="ETO09904.1"/>
    <property type="molecule type" value="Genomic_DNA"/>
</dbReference>
<protein>
    <submittedName>
        <fullName evidence="1">Uncharacterized protein</fullName>
    </submittedName>
</protein>